<evidence type="ECO:0000313" key="2">
    <source>
        <dbReference type="Proteomes" id="UP000029859"/>
    </source>
</evidence>
<evidence type="ECO:0000313" key="1">
    <source>
        <dbReference type="EMBL" id="KGK98314.1"/>
    </source>
</evidence>
<gene>
    <name evidence="1" type="ORF">LI82_11400</name>
</gene>
<keyword evidence="2" id="KW-1185">Reference proteome</keyword>
<dbReference type="InterPro" id="IPR003745">
    <property type="entry name" value="DUF166"/>
</dbReference>
<dbReference type="Proteomes" id="UP000029859">
    <property type="component" value="Unassembled WGS sequence"/>
</dbReference>
<dbReference type="OrthoDB" id="51323at2157"/>
<name>A0A099T048_METMT</name>
<protein>
    <submittedName>
        <fullName evidence="1">Thymidylate synthase</fullName>
    </submittedName>
</protein>
<organism evidence="1 2">
    <name type="scientific">Methanococcoides methylutens</name>
    <dbReference type="NCBI Taxonomy" id="2226"/>
    <lineage>
        <taxon>Archaea</taxon>
        <taxon>Methanobacteriati</taxon>
        <taxon>Methanobacteriota</taxon>
        <taxon>Stenosarchaea group</taxon>
        <taxon>Methanomicrobia</taxon>
        <taxon>Methanosarcinales</taxon>
        <taxon>Methanosarcinaceae</taxon>
        <taxon>Methanococcoides</taxon>
    </lineage>
</organism>
<reference evidence="1 2" key="1">
    <citation type="submission" date="2014-09" db="EMBL/GenBank/DDBJ databases">
        <title>Draft genome sequence of an obligately methylotrophic methanogen, Methanococcoides methylutens, isolated from marine sediment.</title>
        <authorList>
            <person name="Guan Y."/>
            <person name="Ngugi D.K."/>
            <person name="Blom J."/>
            <person name="Ali S."/>
            <person name="Ferry J.G."/>
            <person name="Stingl U."/>
        </authorList>
    </citation>
    <scope>NUCLEOTIDE SEQUENCE [LARGE SCALE GENOMIC DNA]</scope>
    <source>
        <strain evidence="1 2">DSM 2657</strain>
    </source>
</reference>
<dbReference type="RefSeq" id="WP_048195704.1">
    <property type="nucleotide sequence ID" value="NZ_CAAGSM010000001.1"/>
</dbReference>
<dbReference type="Pfam" id="PF02593">
    <property type="entry name" value="DUF166"/>
    <property type="match status" value="1"/>
</dbReference>
<dbReference type="EMBL" id="JRHO01000014">
    <property type="protein sequence ID" value="KGK98314.1"/>
    <property type="molecule type" value="Genomic_DNA"/>
</dbReference>
<sequence>MQISIYYTGEFGRKVIGNIVNSSTFCTSCGELCDHCREKKRSYADQIVDIYEFPADLPQFIEEPEEYLPENMDKCDLLIAMDLHPDILSVLPRMAEMSGAKAVIAPIEVPKLAPAGLVQQVKETLESKGIDCEFPKPFCSLVKTGKTLIDEFVDMGFGRPLLVIEVDKERNIFTHARVLRDAPCGSTWYVAKKLGWSDIEIYKETVSGAHHAYPCTASMDKDPQLKDTILHEAGYIIRKSVEEAARIKNDNEDENVYSEDEK</sequence>
<accession>A0A099T048</accession>
<dbReference type="AlphaFoldDB" id="A0A099T048"/>
<comment type="caution">
    <text evidence="1">The sequence shown here is derived from an EMBL/GenBank/DDBJ whole genome shotgun (WGS) entry which is preliminary data.</text>
</comment>
<proteinExistence type="predicted"/>